<comment type="caution">
    <text evidence="12">The sequence shown here is derived from an EMBL/GenBank/DDBJ whole genome shotgun (WGS) entry which is preliminary data.</text>
</comment>
<dbReference type="GO" id="GO:0005737">
    <property type="term" value="C:cytoplasm"/>
    <property type="evidence" value="ECO:0007669"/>
    <property type="project" value="UniProtKB-SubCell"/>
</dbReference>
<dbReference type="GO" id="GO:0046872">
    <property type="term" value="F:metal ion binding"/>
    <property type="evidence" value="ECO:0007669"/>
    <property type="project" value="UniProtKB-KW"/>
</dbReference>
<name>A0A0M0BWA8_9ARCH</name>
<reference evidence="12 13" key="1">
    <citation type="submission" date="2015-06" db="EMBL/GenBank/DDBJ databases">
        <title>New insights into the roles of widespread benthic archaea in carbon and nitrogen cycling.</title>
        <authorList>
            <person name="Lazar C.S."/>
            <person name="Baker B.J."/>
            <person name="Seitz K.W."/>
            <person name="Hyde A.S."/>
            <person name="Dick G.J."/>
            <person name="Hinrichs K.-U."/>
            <person name="Teske A.P."/>
        </authorList>
    </citation>
    <scope>NUCLEOTIDE SEQUENCE [LARGE SCALE GENOMIC DNA]</scope>
    <source>
        <strain evidence="12">SG8-32-1</strain>
    </source>
</reference>
<gene>
    <name evidence="11" type="primary">nadA</name>
    <name evidence="12" type="ORF">AC477_02285</name>
</gene>
<feature type="binding site" evidence="11">
    <location>
        <position position="41"/>
    </location>
    <ligand>
        <name>iminosuccinate</name>
        <dbReference type="ChEBI" id="CHEBI:77875"/>
    </ligand>
</feature>
<dbReference type="EMBL" id="LFWU01000048">
    <property type="protein sequence ID" value="KON32892.1"/>
    <property type="molecule type" value="Genomic_DNA"/>
</dbReference>
<feature type="binding site" evidence="11">
    <location>
        <position position="86"/>
    </location>
    <ligand>
        <name>[4Fe-4S] cluster</name>
        <dbReference type="ChEBI" id="CHEBI:49883"/>
    </ligand>
</feature>
<dbReference type="PANTHER" id="PTHR30573:SF0">
    <property type="entry name" value="QUINOLINATE SYNTHASE, CHLOROPLASTIC"/>
    <property type="match status" value="1"/>
</dbReference>
<dbReference type="Proteomes" id="UP000037237">
    <property type="component" value="Unassembled WGS sequence"/>
</dbReference>
<dbReference type="InterPro" id="IPR003473">
    <property type="entry name" value="NadA"/>
</dbReference>
<feature type="binding site" evidence="11">
    <location>
        <begin position="197"/>
        <end position="199"/>
    </location>
    <ligand>
        <name>iminosuccinate</name>
        <dbReference type="ChEBI" id="CHEBI:77875"/>
    </ligand>
</feature>
<accession>A0A0M0BWA8</accession>
<feature type="binding site" evidence="11">
    <location>
        <position position="259"/>
    </location>
    <ligand>
        <name>[4Fe-4S] cluster</name>
        <dbReference type="ChEBI" id="CHEBI:49883"/>
    </ligand>
</feature>
<dbReference type="PATRIC" id="fig|1685124.3.peg.405"/>
<feature type="binding site" evidence="11">
    <location>
        <position position="24"/>
    </location>
    <ligand>
        <name>iminosuccinate</name>
        <dbReference type="ChEBI" id="CHEBI:77875"/>
    </ligand>
</feature>
<dbReference type="GO" id="GO:0051539">
    <property type="term" value="F:4 iron, 4 sulfur cluster binding"/>
    <property type="evidence" value="ECO:0007669"/>
    <property type="project" value="UniProtKB-KW"/>
</dbReference>
<comment type="function">
    <text evidence="11">Catalyzes the condensation of iminoaspartate with dihydroxyacetone phosphate to form quinolinate.</text>
</comment>
<feature type="binding site" evidence="11">
    <location>
        <position position="214"/>
    </location>
    <ligand>
        <name>iminosuccinate</name>
        <dbReference type="ChEBI" id="CHEBI:77875"/>
    </ligand>
</feature>
<evidence type="ECO:0000256" key="10">
    <source>
        <dbReference type="ARBA" id="ARBA00023014"/>
    </source>
</evidence>
<evidence type="ECO:0000256" key="11">
    <source>
        <dbReference type="HAMAP-Rule" id="MF_00568"/>
    </source>
</evidence>
<evidence type="ECO:0000256" key="7">
    <source>
        <dbReference type="ARBA" id="ARBA00022679"/>
    </source>
</evidence>
<comment type="pathway">
    <text evidence="2 11">Cofactor biosynthesis; NAD(+) biosynthesis; quinolinate from iminoaspartate: step 1/1.</text>
</comment>
<evidence type="ECO:0000313" key="13">
    <source>
        <dbReference type="Proteomes" id="UP000037237"/>
    </source>
</evidence>
<proteinExistence type="inferred from homology"/>
<protein>
    <recommendedName>
        <fullName evidence="3 11">Quinolinate synthase</fullName>
        <ecNumber evidence="3 11">2.5.1.72</ecNumber>
    </recommendedName>
</protein>
<dbReference type="FunFam" id="3.40.50.10800:FF:000003">
    <property type="entry name" value="Quinolinate synthase A"/>
    <property type="match status" value="1"/>
</dbReference>
<keyword evidence="9 11" id="KW-0408">Iron</keyword>
<comment type="cofactor">
    <cofactor evidence="11">
        <name>[4Fe-4S] cluster</name>
        <dbReference type="ChEBI" id="CHEBI:49883"/>
    </cofactor>
    <text evidence="11">Binds 1 [4Fe-4S] cluster per subunit.</text>
</comment>
<sequence length="302" mass="34101">MEDPDLIKRINELKEQKNAVILVHNYQRPEIYKVADYIGDSYGLSKKATQTKADIILFCGVDFMAESAYILNPKKTVLIPTKMAKCPMAAMVDVEGLRELKVKYSKAAVVSYVNTTAEVKAESDICCTSSNAVKVVNSLEEDEIIFVPDSNLASYVKRHTNKKIILWNGWCYVHKKFSPEGLRQAKTLHVDAKVLVHPECIPEVVDLADEICSTTGMINYVKQSQDKKFIIATEIGMLERLKRMFPEKIFFQAPPGGTCIQMKKITLPLVLEALENEQFKVTVPEDIRVRAKNALDRMLNVV</sequence>
<organism evidence="12 13">
    <name type="scientific">miscellaneous Crenarchaeota group-1 archaeon SG8-32-1</name>
    <dbReference type="NCBI Taxonomy" id="1685124"/>
    <lineage>
        <taxon>Archaea</taxon>
        <taxon>Candidatus Bathyarchaeota</taxon>
        <taxon>MCG-1</taxon>
    </lineage>
</organism>
<dbReference type="InterPro" id="IPR036094">
    <property type="entry name" value="NadA_sf"/>
</dbReference>
<keyword evidence="7 11" id="KW-0808">Transferase</keyword>
<dbReference type="SUPFAM" id="SSF142754">
    <property type="entry name" value="NadA-like"/>
    <property type="match status" value="1"/>
</dbReference>
<dbReference type="AlphaFoldDB" id="A0A0M0BWA8"/>
<dbReference type="NCBIfam" id="NF006878">
    <property type="entry name" value="PRK09375.1-2"/>
    <property type="match status" value="1"/>
</dbReference>
<comment type="similarity">
    <text evidence="11">Belongs to the quinolinate synthase family. Type 2 subfamily.</text>
</comment>
<dbReference type="EC" id="2.5.1.72" evidence="3 11"/>
<keyword evidence="10 11" id="KW-0411">Iron-sulfur</keyword>
<feature type="binding site" evidence="11">
    <location>
        <begin position="112"/>
        <end position="114"/>
    </location>
    <ligand>
        <name>iminosuccinate</name>
        <dbReference type="ChEBI" id="CHEBI:77875"/>
    </ligand>
</feature>
<dbReference type="NCBIfam" id="TIGR00550">
    <property type="entry name" value="nadA"/>
    <property type="match status" value="1"/>
</dbReference>
<dbReference type="HAMAP" id="MF_00568">
    <property type="entry name" value="NadA_type2"/>
    <property type="match status" value="1"/>
</dbReference>
<evidence type="ECO:0000256" key="1">
    <source>
        <dbReference type="ARBA" id="ARBA00004496"/>
    </source>
</evidence>
<keyword evidence="4 11" id="KW-0004">4Fe-4S</keyword>
<dbReference type="Gene3D" id="3.40.50.10800">
    <property type="entry name" value="NadA-like"/>
    <property type="match status" value="3"/>
</dbReference>
<keyword evidence="5 11" id="KW-0963">Cytoplasm</keyword>
<evidence type="ECO:0000256" key="8">
    <source>
        <dbReference type="ARBA" id="ARBA00022723"/>
    </source>
</evidence>
<dbReference type="NCBIfam" id="NF006879">
    <property type="entry name" value="PRK09375.1-4"/>
    <property type="match status" value="1"/>
</dbReference>
<keyword evidence="8 11" id="KW-0479">Metal-binding</keyword>
<evidence type="ECO:0000256" key="2">
    <source>
        <dbReference type="ARBA" id="ARBA00005065"/>
    </source>
</evidence>
<dbReference type="GO" id="GO:0034628">
    <property type="term" value="P:'de novo' NAD+ biosynthetic process from L-aspartate"/>
    <property type="evidence" value="ECO:0007669"/>
    <property type="project" value="TreeGrafter"/>
</dbReference>
<feature type="binding site" evidence="11">
    <location>
        <position position="171"/>
    </location>
    <ligand>
        <name>[4Fe-4S] cluster</name>
        <dbReference type="ChEBI" id="CHEBI:49883"/>
    </ligand>
</feature>
<evidence type="ECO:0000256" key="6">
    <source>
        <dbReference type="ARBA" id="ARBA00022642"/>
    </source>
</evidence>
<dbReference type="UniPathway" id="UPA00253">
    <property type="reaction ID" value="UER00327"/>
</dbReference>
<dbReference type="InterPro" id="IPR023066">
    <property type="entry name" value="Quinolinate_synth_type2"/>
</dbReference>
<evidence type="ECO:0000256" key="4">
    <source>
        <dbReference type="ARBA" id="ARBA00022485"/>
    </source>
</evidence>
<comment type="catalytic activity">
    <reaction evidence="11">
        <text>iminosuccinate + dihydroxyacetone phosphate = quinolinate + phosphate + 2 H2O + H(+)</text>
        <dbReference type="Rhea" id="RHEA:25888"/>
        <dbReference type="ChEBI" id="CHEBI:15377"/>
        <dbReference type="ChEBI" id="CHEBI:15378"/>
        <dbReference type="ChEBI" id="CHEBI:29959"/>
        <dbReference type="ChEBI" id="CHEBI:43474"/>
        <dbReference type="ChEBI" id="CHEBI:57642"/>
        <dbReference type="ChEBI" id="CHEBI:77875"/>
        <dbReference type="EC" id="2.5.1.72"/>
    </reaction>
</comment>
<comment type="subcellular location">
    <subcellularLocation>
        <location evidence="1 11">Cytoplasm</location>
    </subcellularLocation>
</comment>
<dbReference type="Pfam" id="PF02445">
    <property type="entry name" value="NadA"/>
    <property type="match status" value="1"/>
</dbReference>
<evidence type="ECO:0000256" key="5">
    <source>
        <dbReference type="ARBA" id="ARBA00022490"/>
    </source>
</evidence>
<evidence type="ECO:0000256" key="3">
    <source>
        <dbReference type="ARBA" id="ARBA00012669"/>
    </source>
</evidence>
<dbReference type="GO" id="GO:0008987">
    <property type="term" value="F:quinolinate synthetase A activity"/>
    <property type="evidence" value="ECO:0007669"/>
    <property type="project" value="UniProtKB-UniRule"/>
</dbReference>
<dbReference type="FunFam" id="3.40.50.10800:FF:000001">
    <property type="entry name" value="Quinolinate synthase A"/>
    <property type="match status" value="1"/>
</dbReference>
<evidence type="ECO:0000256" key="9">
    <source>
        <dbReference type="ARBA" id="ARBA00023004"/>
    </source>
</evidence>
<dbReference type="PANTHER" id="PTHR30573">
    <property type="entry name" value="QUINOLINATE SYNTHETASE A"/>
    <property type="match status" value="1"/>
</dbReference>
<feature type="binding site" evidence="11">
    <location>
        <position position="129"/>
    </location>
    <ligand>
        <name>iminosuccinate</name>
        <dbReference type="ChEBI" id="CHEBI:77875"/>
    </ligand>
</feature>
<keyword evidence="6 11" id="KW-0662">Pyridine nucleotide biosynthesis</keyword>
<evidence type="ECO:0000313" key="12">
    <source>
        <dbReference type="EMBL" id="KON32892.1"/>
    </source>
</evidence>